<reference evidence="1 2" key="1">
    <citation type="submission" date="2021-06" db="EMBL/GenBank/DDBJ databases">
        <title>Caerostris extrusa draft genome.</title>
        <authorList>
            <person name="Kono N."/>
            <person name="Arakawa K."/>
        </authorList>
    </citation>
    <scope>NUCLEOTIDE SEQUENCE [LARGE SCALE GENOMIC DNA]</scope>
</reference>
<comment type="caution">
    <text evidence="1">The sequence shown here is derived from an EMBL/GenBank/DDBJ whole genome shotgun (WGS) entry which is preliminary data.</text>
</comment>
<organism evidence="1 2">
    <name type="scientific">Caerostris extrusa</name>
    <name type="common">Bark spider</name>
    <name type="synonym">Caerostris bankana</name>
    <dbReference type="NCBI Taxonomy" id="172846"/>
    <lineage>
        <taxon>Eukaryota</taxon>
        <taxon>Metazoa</taxon>
        <taxon>Ecdysozoa</taxon>
        <taxon>Arthropoda</taxon>
        <taxon>Chelicerata</taxon>
        <taxon>Arachnida</taxon>
        <taxon>Araneae</taxon>
        <taxon>Araneomorphae</taxon>
        <taxon>Entelegynae</taxon>
        <taxon>Araneoidea</taxon>
        <taxon>Araneidae</taxon>
        <taxon>Caerostris</taxon>
    </lineage>
</organism>
<name>A0AAV4Q2R4_CAEEX</name>
<protein>
    <submittedName>
        <fullName evidence="1">Uncharacterized protein</fullName>
    </submittedName>
</protein>
<accession>A0AAV4Q2R4</accession>
<gene>
    <name evidence="1" type="ORF">CEXT_222691</name>
</gene>
<dbReference type="EMBL" id="BPLR01005492">
    <property type="protein sequence ID" value="GIY02739.1"/>
    <property type="molecule type" value="Genomic_DNA"/>
</dbReference>
<sequence length="46" mass="5339">MDVTCGQSTEHTTIEYLIIAGQNRKRYSPIERRKTVSVKKQSIRSE</sequence>
<dbReference type="Proteomes" id="UP001054945">
    <property type="component" value="Unassembled WGS sequence"/>
</dbReference>
<evidence type="ECO:0000313" key="1">
    <source>
        <dbReference type="EMBL" id="GIY02739.1"/>
    </source>
</evidence>
<dbReference type="AlphaFoldDB" id="A0AAV4Q2R4"/>
<feature type="non-terminal residue" evidence="1">
    <location>
        <position position="46"/>
    </location>
</feature>
<proteinExistence type="predicted"/>
<evidence type="ECO:0000313" key="2">
    <source>
        <dbReference type="Proteomes" id="UP001054945"/>
    </source>
</evidence>
<keyword evidence="2" id="KW-1185">Reference proteome</keyword>